<organism evidence="1 2">
    <name type="scientific">Dolichospermum flos-aquae UHCC 0037</name>
    <dbReference type="NCBI Taxonomy" id="2590026"/>
    <lineage>
        <taxon>Bacteria</taxon>
        <taxon>Bacillati</taxon>
        <taxon>Cyanobacteriota</taxon>
        <taxon>Cyanophyceae</taxon>
        <taxon>Nostocales</taxon>
        <taxon>Aphanizomenonaceae</taxon>
        <taxon>Dolichospermum</taxon>
    </lineage>
</organism>
<accession>A0ACC7SBY8</accession>
<keyword evidence="2" id="KW-1185">Reference proteome</keyword>
<name>A0ACC7SBY8_DOLFA</name>
<proteinExistence type="predicted"/>
<sequence>MDWDNNSIVIYSNFPFHLEDWSPLSISKGIGGSEEAIIYLSQELLKLGYQVTVFNRCGNMEGEYNGVFYQSVDKFNPQDNFNVFICHRAWTQPMQMKVKAKKNCYLDARQPSIISCYRRISTCGIFRKF</sequence>
<reference evidence="2" key="1">
    <citation type="journal article" date="2020" name="Toxins">
        <title>Phylogenomic Analysis of Secondary Metabolism in the Toxic Cyanobacterial Genera Anabaena, Dolichospermum and Aphanizomenon.</title>
        <authorList>
            <person name="Oesterholm J."/>
            <person name="Popin R.V."/>
            <person name="Fewer D.P."/>
            <person name="Sivonen K."/>
        </authorList>
    </citation>
    <scope>NUCLEOTIDE SEQUENCE [LARGE SCALE GENOMIC DNA]</scope>
    <source>
        <strain evidence="2">UHCC 0037</strain>
    </source>
</reference>
<dbReference type="Proteomes" id="UP001517388">
    <property type="component" value="Unassembled WGS sequence"/>
</dbReference>
<dbReference type="EMBL" id="VILF01000006">
    <property type="protein sequence ID" value="MTJ45744.1"/>
    <property type="molecule type" value="Genomic_DNA"/>
</dbReference>
<protein>
    <submittedName>
        <fullName evidence="1">Uncharacterized protein</fullName>
    </submittedName>
</protein>
<comment type="caution">
    <text evidence="1">The sequence shown here is derived from an EMBL/GenBank/DDBJ whole genome shotgun (WGS) entry which is preliminary data.</text>
</comment>
<evidence type="ECO:0000313" key="2">
    <source>
        <dbReference type="Proteomes" id="UP001517388"/>
    </source>
</evidence>
<evidence type="ECO:0000313" key="1">
    <source>
        <dbReference type="EMBL" id="MTJ45744.1"/>
    </source>
</evidence>
<gene>
    <name evidence="1" type="ORF">FJR39_22555</name>
</gene>